<feature type="transmembrane region" description="Helical" evidence="1">
    <location>
        <begin position="157"/>
        <end position="176"/>
    </location>
</feature>
<dbReference type="Proteomes" id="UP000439903">
    <property type="component" value="Unassembled WGS sequence"/>
</dbReference>
<dbReference type="AlphaFoldDB" id="A0A8H4A2P1"/>
<gene>
    <name evidence="2" type="ORF">F8M41_009999</name>
</gene>
<reference evidence="2 3" key="1">
    <citation type="journal article" date="2019" name="Environ. Microbiol.">
        <title>At the nexus of three kingdoms: the genome of the mycorrhizal fungus Gigaspora margarita provides insights into plant, endobacterial and fungal interactions.</title>
        <authorList>
            <person name="Venice F."/>
            <person name="Ghignone S."/>
            <person name="Salvioli di Fossalunga A."/>
            <person name="Amselem J."/>
            <person name="Novero M."/>
            <person name="Xianan X."/>
            <person name="Sedzielewska Toro K."/>
            <person name="Morin E."/>
            <person name="Lipzen A."/>
            <person name="Grigoriev I.V."/>
            <person name="Henrissat B."/>
            <person name="Martin F.M."/>
            <person name="Bonfante P."/>
        </authorList>
    </citation>
    <scope>NUCLEOTIDE SEQUENCE [LARGE SCALE GENOMIC DNA]</scope>
    <source>
        <strain evidence="2 3">BEG34</strain>
    </source>
</reference>
<dbReference type="EMBL" id="WTPW01002105">
    <property type="protein sequence ID" value="KAF0396847.1"/>
    <property type="molecule type" value="Genomic_DNA"/>
</dbReference>
<evidence type="ECO:0000313" key="3">
    <source>
        <dbReference type="Proteomes" id="UP000439903"/>
    </source>
</evidence>
<feature type="transmembrane region" description="Helical" evidence="1">
    <location>
        <begin position="57"/>
        <end position="80"/>
    </location>
</feature>
<sequence length="343" mass="39276">MIDFRYIASFFFLVLFGGILFSFSTLNFSNFPPQVNATFTGLPAWHSETKHLNPETLYSMLTFAGIIQLVSAAFMLMWSLKYETLYNFILNGEKTSTASFNKLLAAYGIVTGIVTFALLVFDAGKIWSATGVMHNYLEIFILLLLHQGGNLASNNKILPYSFLYLLVAEGITILIEPPYDPFWFKFQGLTIDFILIIQFTRLYLTTKRNYHEGYISLPHHTSNDERESEEHDHRPNHLHRKDCHLSPVFLLPFAFFWHIAGNILTTVFPNEALASYLFVFSYGFLFTSFVFFVYLDTHLRPNQPKKLIFVPDPSTPSIVLVIIASLTLSILCIRIGVFYVVHS</sequence>
<feature type="transmembrane region" description="Helical" evidence="1">
    <location>
        <begin position="248"/>
        <end position="268"/>
    </location>
</feature>
<keyword evidence="1" id="KW-0472">Membrane</keyword>
<feature type="transmembrane region" description="Helical" evidence="1">
    <location>
        <begin position="7"/>
        <end position="26"/>
    </location>
</feature>
<keyword evidence="1" id="KW-0812">Transmembrane</keyword>
<keyword evidence="3" id="KW-1185">Reference proteome</keyword>
<evidence type="ECO:0000256" key="1">
    <source>
        <dbReference type="SAM" id="Phobius"/>
    </source>
</evidence>
<feature type="transmembrane region" description="Helical" evidence="1">
    <location>
        <begin position="316"/>
        <end position="341"/>
    </location>
</feature>
<keyword evidence="1" id="KW-1133">Transmembrane helix</keyword>
<protein>
    <submittedName>
        <fullName evidence="2">Patatin-domain-containing protein</fullName>
    </submittedName>
</protein>
<comment type="caution">
    <text evidence="2">The sequence shown here is derived from an EMBL/GenBank/DDBJ whole genome shotgun (WGS) entry which is preliminary data.</text>
</comment>
<feature type="transmembrane region" description="Helical" evidence="1">
    <location>
        <begin position="100"/>
        <end position="120"/>
    </location>
</feature>
<accession>A0A8H4A2P1</accession>
<proteinExistence type="predicted"/>
<feature type="transmembrane region" description="Helical" evidence="1">
    <location>
        <begin position="182"/>
        <end position="204"/>
    </location>
</feature>
<name>A0A8H4A2P1_GIGMA</name>
<feature type="transmembrane region" description="Helical" evidence="1">
    <location>
        <begin position="274"/>
        <end position="295"/>
    </location>
</feature>
<organism evidence="2 3">
    <name type="scientific">Gigaspora margarita</name>
    <dbReference type="NCBI Taxonomy" id="4874"/>
    <lineage>
        <taxon>Eukaryota</taxon>
        <taxon>Fungi</taxon>
        <taxon>Fungi incertae sedis</taxon>
        <taxon>Mucoromycota</taxon>
        <taxon>Glomeromycotina</taxon>
        <taxon>Glomeromycetes</taxon>
        <taxon>Diversisporales</taxon>
        <taxon>Gigasporaceae</taxon>
        <taxon>Gigaspora</taxon>
    </lineage>
</organism>
<feature type="transmembrane region" description="Helical" evidence="1">
    <location>
        <begin position="126"/>
        <end position="145"/>
    </location>
</feature>
<evidence type="ECO:0000313" key="2">
    <source>
        <dbReference type="EMBL" id="KAF0396847.1"/>
    </source>
</evidence>
<dbReference type="OrthoDB" id="2327125at2759"/>